<evidence type="ECO:0000256" key="6">
    <source>
        <dbReference type="SAM" id="Coils"/>
    </source>
</evidence>
<dbReference type="Pfam" id="PF05103">
    <property type="entry name" value="DivIVA"/>
    <property type="match status" value="1"/>
</dbReference>
<dbReference type="PANTHER" id="PTHR35794:SF1">
    <property type="entry name" value="CELL CYCLE PROTEIN GPSB"/>
    <property type="match status" value="1"/>
</dbReference>
<evidence type="ECO:0000256" key="4">
    <source>
        <dbReference type="ARBA" id="ARBA00023054"/>
    </source>
</evidence>
<dbReference type="EMBL" id="DVMJ01000041">
    <property type="protein sequence ID" value="HIU13394.1"/>
    <property type="molecule type" value="Genomic_DNA"/>
</dbReference>
<accession>A0A9D1HQ30</accession>
<dbReference type="Gene3D" id="6.10.250.660">
    <property type="match status" value="1"/>
</dbReference>
<comment type="subcellular location">
    <subcellularLocation>
        <location evidence="1">Cytoplasm</location>
    </subcellularLocation>
</comment>
<evidence type="ECO:0000313" key="8">
    <source>
        <dbReference type="Proteomes" id="UP000824175"/>
    </source>
</evidence>
<dbReference type="AlphaFoldDB" id="A0A9D1HQ30"/>
<dbReference type="PANTHER" id="PTHR35794">
    <property type="entry name" value="CELL DIVISION PROTEIN DIVIVA"/>
    <property type="match status" value="1"/>
</dbReference>
<dbReference type="NCBIfam" id="TIGR03544">
    <property type="entry name" value="DivI1A_domain"/>
    <property type="match status" value="1"/>
</dbReference>
<dbReference type="Proteomes" id="UP000824175">
    <property type="component" value="Unassembled WGS sequence"/>
</dbReference>
<keyword evidence="5" id="KW-0131">Cell cycle</keyword>
<keyword evidence="2" id="KW-0963">Cytoplasm</keyword>
<evidence type="ECO:0000256" key="2">
    <source>
        <dbReference type="ARBA" id="ARBA00022490"/>
    </source>
</evidence>
<gene>
    <name evidence="7" type="ORF">IAD15_04920</name>
</gene>
<dbReference type="GO" id="GO:0005737">
    <property type="term" value="C:cytoplasm"/>
    <property type="evidence" value="ECO:0007669"/>
    <property type="project" value="UniProtKB-SubCell"/>
</dbReference>
<name>A0A9D1HQ30_9FIRM</name>
<reference evidence="7" key="1">
    <citation type="submission" date="2020-10" db="EMBL/GenBank/DDBJ databases">
        <authorList>
            <person name="Gilroy R."/>
        </authorList>
    </citation>
    <scope>NUCLEOTIDE SEQUENCE</scope>
    <source>
        <strain evidence="7">CHK195-11698</strain>
    </source>
</reference>
<evidence type="ECO:0000313" key="7">
    <source>
        <dbReference type="EMBL" id="HIU13394.1"/>
    </source>
</evidence>
<keyword evidence="3" id="KW-0132">Cell division</keyword>
<comment type="caution">
    <text evidence="7">The sequence shown here is derived from an EMBL/GenBank/DDBJ whole genome shotgun (WGS) entry which is preliminary data.</text>
</comment>
<dbReference type="InterPro" id="IPR019933">
    <property type="entry name" value="DivIVA_domain"/>
</dbReference>
<dbReference type="InterPro" id="IPR007793">
    <property type="entry name" value="DivIVA_fam"/>
</dbReference>
<keyword evidence="4 6" id="KW-0175">Coiled coil</keyword>
<dbReference type="GO" id="GO:0051301">
    <property type="term" value="P:cell division"/>
    <property type="evidence" value="ECO:0007669"/>
    <property type="project" value="UniProtKB-KW"/>
</dbReference>
<evidence type="ECO:0000256" key="3">
    <source>
        <dbReference type="ARBA" id="ARBA00022618"/>
    </source>
</evidence>
<protein>
    <submittedName>
        <fullName evidence="7">DivIVA domain-containing protein</fullName>
    </submittedName>
</protein>
<evidence type="ECO:0000256" key="1">
    <source>
        <dbReference type="ARBA" id="ARBA00004496"/>
    </source>
</evidence>
<feature type="coiled-coil region" evidence="6">
    <location>
        <begin position="34"/>
        <end position="104"/>
    </location>
</feature>
<proteinExistence type="predicted"/>
<sequence length="172" mass="19782">MLLSIREVFDLAQKDVDFPIKFRGYDPEAVDDYLEDLDRSQARLEKQLASMQEEVTKLREENKILSHRISIHEKANEEIARLALKEASDLIEKAKRNANLILKESLDYVRTLSGEVEGFKEQAATFRASVQKMSQDLLDTIDNSEVYYLINEGSKSNDHASLMVDNDDMLKK</sequence>
<organism evidence="7 8">
    <name type="scientific">Candidatus Fimiplasma intestinipullorum</name>
    <dbReference type="NCBI Taxonomy" id="2840825"/>
    <lineage>
        <taxon>Bacteria</taxon>
        <taxon>Bacillati</taxon>
        <taxon>Bacillota</taxon>
        <taxon>Clostridia</taxon>
        <taxon>Eubacteriales</taxon>
        <taxon>Candidatus Fimiplasma</taxon>
    </lineage>
</organism>
<reference evidence="7" key="2">
    <citation type="journal article" date="2021" name="PeerJ">
        <title>Extensive microbial diversity within the chicken gut microbiome revealed by metagenomics and culture.</title>
        <authorList>
            <person name="Gilroy R."/>
            <person name="Ravi A."/>
            <person name="Getino M."/>
            <person name="Pursley I."/>
            <person name="Horton D.L."/>
            <person name="Alikhan N.F."/>
            <person name="Baker D."/>
            <person name="Gharbi K."/>
            <person name="Hall N."/>
            <person name="Watson M."/>
            <person name="Adriaenssens E.M."/>
            <person name="Foster-Nyarko E."/>
            <person name="Jarju S."/>
            <person name="Secka A."/>
            <person name="Antonio M."/>
            <person name="Oren A."/>
            <person name="Chaudhuri R.R."/>
            <person name="La Ragione R."/>
            <person name="Hildebrand F."/>
            <person name="Pallen M.J."/>
        </authorList>
    </citation>
    <scope>NUCLEOTIDE SEQUENCE</scope>
    <source>
        <strain evidence="7">CHK195-11698</strain>
    </source>
</reference>
<evidence type="ECO:0000256" key="5">
    <source>
        <dbReference type="ARBA" id="ARBA00023306"/>
    </source>
</evidence>